<dbReference type="Proteomes" id="UP000265882">
    <property type="component" value="Unassembled WGS sequence"/>
</dbReference>
<sequence>MKISSKALGEIEVAEQQCFEMPAGMIGFPRLRRYALVPFPDSDVPFFWWQSLEDASLCFVLIDPGLVFSDYQVSVSAEELAEIELSEPASATVLAVVTIPENPRDMTVNLMGPLVINRAAGKAAQLVLTDSRFTTKHRILPAEASDHACAHSQSE</sequence>
<keyword evidence="1 4" id="KW-0963">Cytoplasm</keyword>
<comment type="subunit">
    <text evidence="4">Interacts with translational regulator CsrA and flagellin(s).</text>
</comment>
<gene>
    <name evidence="4" type="primary">fliW</name>
    <name evidence="5" type="ORF">C4520_01020</name>
</gene>
<evidence type="ECO:0000313" key="6">
    <source>
        <dbReference type="Proteomes" id="UP000265882"/>
    </source>
</evidence>
<dbReference type="PANTHER" id="PTHR39190:SF1">
    <property type="entry name" value="FLAGELLAR ASSEMBLY FACTOR FLIW"/>
    <property type="match status" value="1"/>
</dbReference>
<dbReference type="GO" id="GO:0005737">
    <property type="term" value="C:cytoplasm"/>
    <property type="evidence" value="ECO:0007669"/>
    <property type="project" value="UniProtKB-SubCell"/>
</dbReference>
<keyword evidence="3 4" id="KW-0810">Translation regulation</keyword>
<dbReference type="InterPro" id="IPR003775">
    <property type="entry name" value="Flagellar_assembly_factor_FliW"/>
</dbReference>
<dbReference type="GO" id="GO:0006417">
    <property type="term" value="P:regulation of translation"/>
    <property type="evidence" value="ECO:0007669"/>
    <property type="project" value="UniProtKB-KW"/>
</dbReference>
<dbReference type="Pfam" id="PF02623">
    <property type="entry name" value="FliW"/>
    <property type="match status" value="1"/>
</dbReference>
<keyword evidence="5" id="KW-0966">Cell projection</keyword>
<keyword evidence="2 4" id="KW-1005">Bacterial flagellum biogenesis</keyword>
<reference evidence="5 6" key="1">
    <citation type="journal article" date="2017" name="ISME J.">
        <title>Energy and carbon metabolisms in a deep terrestrial subsurface fluid microbial community.</title>
        <authorList>
            <person name="Momper L."/>
            <person name="Jungbluth S.P."/>
            <person name="Lee M.D."/>
            <person name="Amend J.P."/>
        </authorList>
    </citation>
    <scope>NUCLEOTIDE SEQUENCE [LARGE SCALE GENOMIC DNA]</scope>
    <source>
        <strain evidence="5">SURF_5</strain>
    </source>
</reference>
<comment type="subcellular location">
    <subcellularLocation>
        <location evidence="4">Cytoplasm</location>
    </subcellularLocation>
</comment>
<dbReference type="InterPro" id="IPR024046">
    <property type="entry name" value="Flagellar_assmbl_FliW_dom_sf"/>
</dbReference>
<evidence type="ECO:0000256" key="4">
    <source>
        <dbReference type="HAMAP-Rule" id="MF_01185"/>
    </source>
</evidence>
<protein>
    <recommendedName>
        <fullName evidence="4">Flagellar assembly factor FliW</fullName>
    </recommendedName>
</protein>
<dbReference type="Gene3D" id="2.30.290.10">
    <property type="entry name" value="BH3618-like"/>
    <property type="match status" value="1"/>
</dbReference>
<dbReference type="GO" id="GO:0044780">
    <property type="term" value="P:bacterial-type flagellum assembly"/>
    <property type="evidence" value="ECO:0007669"/>
    <property type="project" value="UniProtKB-UniRule"/>
</dbReference>
<keyword evidence="5" id="KW-0969">Cilium</keyword>
<dbReference type="EMBL" id="QZKU01000012">
    <property type="protein sequence ID" value="RJP26187.1"/>
    <property type="molecule type" value="Genomic_DNA"/>
</dbReference>
<proteinExistence type="inferred from homology"/>
<name>A0A3A4P0C9_ABYX5</name>
<dbReference type="AlphaFoldDB" id="A0A3A4P0C9"/>
<dbReference type="HAMAP" id="MF_01185">
    <property type="entry name" value="FliW"/>
    <property type="match status" value="1"/>
</dbReference>
<keyword evidence="4" id="KW-0143">Chaperone</keyword>
<evidence type="ECO:0000313" key="5">
    <source>
        <dbReference type="EMBL" id="RJP26187.1"/>
    </source>
</evidence>
<comment type="caution">
    <text evidence="5">The sequence shown here is derived from an EMBL/GenBank/DDBJ whole genome shotgun (WGS) entry which is preliminary data.</text>
</comment>
<dbReference type="SUPFAM" id="SSF141457">
    <property type="entry name" value="BH3618-like"/>
    <property type="match status" value="1"/>
</dbReference>
<comment type="similarity">
    <text evidence="4">Belongs to the FliW family.</text>
</comment>
<evidence type="ECO:0000256" key="3">
    <source>
        <dbReference type="ARBA" id="ARBA00022845"/>
    </source>
</evidence>
<comment type="function">
    <text evidence="4">Acts as an anti-CsrA protein, binds CsrA and prevents it from repressing translation of its target genes, one of which is flagellin. Binds to flagellin and participates in the assembly of the flagellum.</text>
</comment>
<accession>A0A3A4P0C9</accession>
<dbReference type="PANTHER" id="PTHR39190">
    <property type="entry name" value="FLAGELLAR ASSEMBLY FACTOR FLIW"/>
    <property type="match status" value="1"/>
</dbReference>
<evidence type="ECO:0000256" key="2">
    <source>
        <dbReference type="ARBA" id="ARBA00022795"/>
    </source>
</evidence>
<evidence type="ECO:0000256" key="1">
    <source>
        <dbReference type="ARBA" id="ARBA00022490"/>
    </source>
</evidence>
<organism evidence="5 6">
    <name type="scientific">Abyssobacteria bacterium (strain SURF_5)</name>
    <dbReference type="NCBI Taxonomy" id="2093360"/>
    <lineage>
        <taxon>Bacteria</taxon>
        <taxon>Pseudomonadati</taxon>
        <taxon>Candidatus Hydrogenedentota</taxon>
        <taxon>Candidatus Abyssobacteria</taxon>
    </lineage>
</organism>
<keyword evidence="5" id="KW-0282">Flagellum</keyword>